<protein>
    <submittedName>
        <fullName evidence="2">Uncharacterized protein</fullName>
    </submittedName>
</protein>
<dbReference type="EMBL" id="JACCBA010000001">
    <property type="protein sequence ID" value="NYD50797.1"/>
    <property type="molecule type" value="Genomic_DNA"/>
</dbReference>
<feature type="region of interest" description="Disordered" evidence="1">
    <location>
        <begin position="21"/>
        <end position="71"/>
    </location>
</feature>
<comment type="caution">
    <text evidence="2">The sequence shown here is derived from an EMBL/GenBank/DDBJ whole genome shotgun (WGS) entry which is preliminary data.</text>
</comment>
<reference evidence="2 3" key="1">
    <citation type="submission" date="2020-07" db="EMBL/GenBank/DDBJ databases">
        <title>Sequencing the genomes of 1000 actinobacteria strains.</title>
        <authorList>
            <person name="Klenk H.-P."/>
        </authorList>
    </citation>
    <scope>NUCLEOTIDE SEQUENCE [LARGE SCALE GENOMIC DNA]</scope>
    <source>
        <strain evidence="2 3">DSM 40398</strain>
    </source>
</reference>
<dbReference type="Proteomes" id="UP000529783">
    <property type="component" value="Unassembled WGS sequence"/>
</dbReference>
<name>A0A7Y9JIU4_9ACTN</name>
<dbReference type="AlphaFoldDB" id="A0A7Y9JIU4"/>
<evidence type="ECO:0000313" key="2">
    <source>
        <dbReference type="EMBL" id="NYD50797.1"/>
    </source>
</evidence>
<evidence type="ECO:0000313" key="3">
    <source>
        <dbReference type="Proteomes" id="UP000529783"/>
    </source>
</evidence>
<accession>A0A7Y9JIU4</accession>
<gene>
    <name evidence="2" type="ORF">BJY14_006780</name>
</gene>
<evidence type="ECO:0000256" key="1">
    <source>
        <dbReference type="SAM" id="MobiDB-lite"/>
    </source>
</evidence>
<keyword evidence="3" id="KW-1185">Reference proteome</keyword>
<organism evidence="2 3">
    <name type="scientific">Actinomadura luteofluorescens</name>
    <dbReference type="NCBI Taxonomy" id="46163"/>
    <lineage>
        <taxon>Bacteria</taxon>
        <taxon>Bacillati</taxon>
        <taxon>Actinomycetota</taxon>
        <taxon>Actinomycetes</taxon>
        <taxon>Streptosporangiales</taxon>
        <taxon>Thermomonosporaceae</taxon>
        <taxon>Actinomadura</taxon>
    </lineage>
</organism>
<proteinExistence type="predicted"/>
<sequence>MDRAIAARTLPRHEVMIAGQNLAPLPSGNAGPRQPPNRAPGRSAADGLGTETLPKQVMGHRGFHTGRLPCW</sequence>